<sequence length="203" mass="22721">MVTGQASGQDWQPAPLSEVVALFSKTAAPWWIAGGHAIELATGRSFREHHDIDVLVLRRDQLAVQEVLAGWQWWAADPPGNLRPWRPGELLPVGVHDVWCRPTASAPWRIQVMLDEAEGDDWVSRRDRHVRCGLADLGAVSAAGIPYLRPEIQLYYKAKQPRPRDSVDFAAVLPILDTGQRAWLVQSIDSTYGPHPWIEQLGE</sequence>
<dbReference type="InterPro" id="IPR019646">
    <property type="entry name" value="Aminoglyc_AdlTrfase"/>
</dbReference>
<dbReference type="Proteomes" id="UP001622594">
    <property type="component" value="Chromosome"/>
</dbReference>
<dbReference type="SUPFAM" id="SSF81301">
    <property type="entry name" value="Nucleotidyltransferase"/>
    <property type="match status" value="1"/>
</dbReference>
<keyword evidence="2" id="KW-1185">Reference proteome</keyword>
<dbReference type="EMBL" id="CP108188">
    <property type="protein sequence ID" value="WTR73611.1"/>
    <property type="molecule type" value="Genomic_DNA"/>
</dbReference>
<proteinExistence type="predicted"/>
<accession>A0ABZ1LJN7</accession>
<evidence type="ECO:0000313" key="1">
    <source>
        <dbReference type="EMBL" id="WTR73611.1"/>
    </source>
</evidence>
<gene>
    <name evidence="1" type="ORF">OG814_32145</name>
</gene>
<reference evidence="1 2" key="1">
    <citation type="submission" date="2022-10" db="EMBL/GenBank/DDBJ databases">
        <title>The complete genomes of actinobacterial strains from the NBC collection.</title>
        <authorList>
            <person name="Joergensen T.S."/>
            <person name="Alvarez Arevalo M."/>
            <person name="Sterndorff E.B."/>
            <person name="Faurdal D."/>
            <person name="Vuksanovic O."/>
            <person name="Mourched A.-S."/>
            <person name="Charusanti P."/>
            <person name="Shaw S."/>
            <person name="Blin K."/>
            <person name="Weber T."/>
        </authorList>
    </citation>
    <scope>NUCLEOTIDE SEQUENCE [LARGE SCALE GENOMIC DNA]</scope>
    <source>
        <strain evidence="1 2">NBC_00123</strain>
    </source>
</reference>
<dbReference type="InterPro" id="IPR043519">
    <property type="entry name" value="NT_sf"/>
</dbReference>
<dbReference type="Pfam" id="PF10706">
    <property type="entry name" value="Aminoglyc_resit"/>
    <property type="match status" value="1"/>
</dbReference>
<protein>
    <submittedName>
        <fullName evidence="1">Amino acid transporter</fullName>
    </submittedName>
</protein>
<dbReference type="Gene3D" id="3.30.460.40">
    <property type="match status" value="1"/>
</dbReference>
<dbReference type="RefSeq" id="WP_406336374.1">
    <property type="nucleotide sequence ID" value="NZ_CP108188.1"/>
</dbReference>
<name>A0ABZ1LJN7_9ACTN</name>
<organism evidence="1 2">
    <name type="scientific">Streptomyces zaomyceticus</name>
    <dbReference type="NCBI Taxonomy" id="68286"/>
    <lineage>
        <taxon>Bacteria</taxon>
        <taxon>Bacillati</taxon>
        <taxon>Actinomycetota</taxon>
        <taxon>Actinomycetes</taxon>
        <taxon>Kitasatosporales</taxon>
        <taxon>Streptomycetaceae</taxon>
        <taxon>Streptomyces</taxon>
    </lineage>
</organism>
<evidence type="ECO:0000313" key="2">
    <source>
        <dbReference type="Proteomes" id="UP001622594"/>
    </source>
</evidence>